<evidence type="ECO:0000256" key="2">
    <source>
        <dbReference type="SAM" id="Phobius"/>
    </source>
</evidence>
<keyword evidence="4" id="KW-1185">Reference proteome</keyword>
<organism evidence="3 4">
    <name type="scientific">Arthrobacter ramosus</name>
    <dbReference type="NCBI Taxonomy" id="1672"/>
    <lineage>
        <taxon>Bacteria</taxon>
        <taxon>Bacillati</taxon>
        <taxon>Actinomycetota</taxon>
        <taxon>Actinomycetes</taxon>
        <taxon>Micrococcales</taxon>
        <taxon>Micrococcaceae</taxon>
        <taxon>Arthrobacter</taxon>
    </lineage>
</organism>
<feature type="region of interest" description="Disordered" evidence="1">
    <location>
        <begin position="1"/>
        <end position="82"/>
    </location>
</feature>
<evidence type="ECO:0008006" key="5">
    <source>
        <dbReference type="Google" id="ProtNLM"/>
    </source>
</evidence>
<feature type="transmembrane region" description="Helical" evidence="2">
    <location>
        <begin position="96"/>
        <end position="117"/>
    </location>
</feature>
<dbReference type="RefSeq" id="WP_376940674.1">
    <property type="nucleotide sequence ID" value="NZ_JBHMBC010000036.1"/>
</dbReference>
<evidence type="ECO:0000313" key="3">
    <source>
        <dbReference type="EMBL" id="MFB9821492.1"/>
    </source>
</evidence>
<dbReference type="Proteomes" id="UP001589702">
    <property type="component" value="Unassembled WGS sequence"/>
</dbReference>
<comment type="caution">
    <text evidence="3">The sequence shown here is derived from an EMBL/GenBank/DDBJ whole genome shotgun (WGS) entry which is preliminary data.</text>
</comment>
<feature type="compositionally biased region" description="Low complexity" evidence="1">
    <location>
        <begin position="30"/>
        <end position="43"/>
    </location>
</feature>
<accession>A0ABV5Y3C4</accession>
<evidence type="ECO:0000256" key="1">
    <source>
        <dbReference type="SAM" id="MobiDB-lite"/>
    </source>
</evidence>
<dbReference type="EMBL" id="JBHMBC010000036">
    <property type="protein sequence ID" value="MFB9821492.1"/>
    <property type="molecule type" value="Genomic_DNA"/>
</dbReference>
<sequence>MDQQNNPSVPGSEPENGHPQPVIRPLDDSGQPAPGQPAAGWGAPQPPVNQQPAAGWGAPQPPVNQQPAAGWGAPQQYNSGQPQPSFFKNWSLKKGLIVGGVAVVVAAAAGAGAYAAGNGTAAADTTNAQGPGAGQNGQGGFGGPGGTNAGPGGLGVGMGGLNAAVHSEYVVLQNGSYVTMAGQLGTVTDISASSMTVKSDDGFTRSYALGTDVVVAEGVRQRGSGTTGTTLTLADVKSGSSVRVTSLKESDKYTAQSIQIVTATTSSTQGTGTTN</sequence>
<feature type="compositionally biased region" description="Low complexity" evidence="1">
    <location>
        <begin position="65"/>
        <end position="76"/>
    </location>
</feature>
<proteinExistence type="predicted"/>
<gene>
    <name evidence="3" type="ORF">ACFFP1_18555</name>
</gene>
<keyword evidence="2" id="KW-0812">Transmembrane</keyword>
<keyword evidence="2" id="KW-0472">Membrane</keyword>
<keyword evidence="2" id="KW-1133">Transmembrane helix</keyword>
<protein>
    <recommendedName>
        <fullName evidence="5">DUF5666 domain-containing protein</fullName>
    </recommendedName>
</protein>
<name>A0ABV5Y3C4_ARTRM</name>
<evidence type="ECO:0000313" key="4">
    <source>
        <dbReference type="Proteomes" id="UP001589702"/>
    </source>
</evidence>
<reference evidence="3 4" key="1">
    <citation type="submission" date="2024-09" db="EMBL/GenBank/DDBJ databases">
        <authorList>
            <person name="Sun Q."/>
            <person name="Mori K."/>
        </authorList>
    </citation>
    <scope>NUCLEOTIDE SEQUENCE [LARGE SCALE GENOMIC DNA]</scope>
    <source>
        <strain evidence="3 4">JCM 1334</strain>
    </source>
</reference>